<gene>
    <name evidence="2" type="ORF">BN1356_00309</name>
</gene>
<dbReference type="STRING" id="1608583.BN1356_00309"/>
<dbReference type="AlphaFoldDB" id="A0A0E4H419"/>
<keyword evidence="3" id="KW-1185">Reference proteome</keyword>
<dbReference type="InterPro" id="IPR011249">
    <property type="entry name" value="Metalloenz_LuxS/M16"/>
</dbReference>
<dbReference type="Proteomes" id="UP000198604">
    <property type="component" value="Unassembled WGS sequence"/>
</dbReference>
<dbReference type="SUPFAM" id="SSF63411">
    <property type="entry name" value="LuxS/MPP-like metallohydrolase"/>
    <property type="match status" value="2"/>
</dbReference>
<evidence type="ECO:0000313" key="3">
    <source>
        <dbReference type="Proteomes" id="UP000198604"/>
    </source>
</evidence>
<evidence type="ECO:0000259" key="1">
    <source>
        <dbReference type="Pfam" id="PF05193"/>
    </source>
</evidence>
<dbReference type="EMBL" id="CTEN01000001">
    <property type="protein sequence ID" value="CQR23944.1"/>
    <property type="molecule type" value="Genomic_DNA"/>
</dbReference>
<protein>
    <submittedName>
        <fullName evidence="2">Zn-dependent peptidase</fullName>
    </submittedName>
</protein>
<dbReference type="Gene3D" id="3.30.830.10">
    <property type="entry name" value="Metalloenzyme, LuxS/M16 peptidase-like"/>
    <property type="match status" value="2"/>
</dbReference>
<dbReference type="NCBIfam" id="NF047422">
    <property type="entry name" value="YfmF_fam"/>
    <property type="match status" value="1"/>
</dbReference>
<dbReference type="OrthoDB" id="9762085at2"/>
<sequence>MKLQEGVHLHFIPTEKFTTNSIKIRFAAPMKKDTVAGRVLVANILEIANADYPTSLAFRRRLAELYGARFSSSISRRGQVHFIDLTISFIREEHLLDEDSLTEKILTFLKAILFKPLAQKNAFDQHVFDIEKKNLISYLESEIEDNFYHADKELNSLFYQDSNMKIPRVATKELVEKETASTVYKAYKDMLSLDKIDIFVAGQVDQNMVVDFFKVCPLTFRNPKLVLEYQQDFSIITKEKVERKEAKQSVLEMAYHLQVLYNDVNYPALLVFNSLFGSSAHSKLFVNLREKEGLAYTIGSSIHIFSGMLRIYAGIDKNQRLKTLQLIRQQWSDMRSGYFTDEDLELSKKMLMNAATLAQDRMSTLIEQTYNHSIYGEDDLSYDKWIKSVKLVSREEVMSVAKLMKLQAIYFMEGTG</sequence>
<evidence type="ECO:0000313" key="2">
    <source>
        <dbReference type="EMBL" id="CQR23944.1"/>
    </source>
</evidence>
<accession>A0A0E4H419</accession>
<dbReference type="RefSeq" id="WP_093649668.1">
    <property type="nucleotide sequence ID" value="NZ_CTEN01000001.1"/>
</dbReference>
<proteinExistence type="predicted"/>
<dbReference type="PANTHER" id="PTHR11851">
    <property type="entry name" value="METALLOPROTEASE"/>
    <property type="match status" value="1"/>
</dbReference>
<name>A0A0E4H419_9STRE</name>
<dbReference type="Pfam" id="PF05193">
    <property type="entry name" value="Peptidase_M16_C"/>
    <property type="match status" value="1"/>
</dbReference>
<dbReference type="InterPro" id="IPR050361">
    <property type="entry name" value="MPP/UQCRC_Complex"/>
</dbReference>
<dbReference type="PANTHER" id="PTHR11851:SF186">
    <property type="entry name" value="INACTIVE METALLOPROTEASE YMFF-RELATED"/>
    <property type="match status" value="1"/>
</dbReference>
<dbReference type="GO" id="GO:0046872">
    <property type="term" value="F:metal ion binding"/>
    <property type="evidence" value="ECO:0007669"/>
    <property type="project" value="InterPro"/>
</dbReference>
<feature type="domain" description="Peptidase M16 C-terminal" evidence="1">
    <location>
        <begin position="179"/>
        <end position="351"/>
    </location>
</feature>
<organism evidence="2 3">
    <name type="scientific">Streptococcus varani</name>
    <dbReference type="NCBI Taxonomy" id="1608583"/>
    <lineage>
        <taxon>Bacteria</taxon>
        <taxon>Bacillati</taxon>
        <taxon>Bacillota</taxon>
        <taxon>Bacilli</taxon>
        <taxon>Lactobacillales</taxon>
        <taxon>Streptococcaceae</taxon>
        <taxon>Streptococcus</taxon>
    </lineage>
</organism>
<dbReference type="InterPro" id="IPR007863">
    <property type="entry name" value="Peptidase_M16_C"/>
</dbReference>
<reference evidence="3" key="1">
    <citation type="submission" date="2015-03" db="EMBL/GenBank/DDBJ databases">
        <authorList>
            <person name="Urmite Genomes"/>
        </authorList>
    </citation>
    <scope>NUCLEOTIDE SEQUENCE [LARGE SCALE GENOMIC DNA]</scope>
    <source>
        <strain evidence="3">FF10</strain>
    </source>
</reference>